<feature type="compositionally biased region" description="Polar residues" evidence="1">
    <location>
        <begin position="109"/>
        <end position="118"/>
    </location>
</feature>
<dbReference type="InterPro" id="IPR038305">
    <property type="entry name" value="HeLo_sf"/>
</dbReference>
<dbReference type="Gene3D" id="1.20.120.1020">
    <property type="entry name" value="Prion-inhibition and propagation, HeLo domain"/>
    <property type="match status" value="1"/>
</dbReference>
<sequence length="595" mass="68112">MPEEYQYLRTRLQYENFRFADWCEAAGFDGAEDEKQKDLPESVKAIRLVLVAILTEMQLVMDELSQMAERFETSSKTDFRNVDAETSDFQMLEMLKQLRARDHKATKDPGNNSAPATKSRSKGRWLSMATNLKNIAKNPRRFVWVAFSREEFEKLLGRFKELNENLYQLLHGEQSRFLMDLTRKTQLDMVLVLRSVEELKHLQLAAVLRPEPVSDASPYSRSDQVLASLANFKQLNTASEYSLGSQQEGFDDNREAIRLDRSRITFLEDDEESDNSMGSDGRAAGILDKSKPGQRHIWLEWRGYLPERSSKGDDLIASSASVRRVQDLVVLLKLNKLAEFCAPICHGYFDDNDHAAQDDRNFRFGLVFESPDALKSAGVPETLRTMLSRSTPSLSARVQLAQRLCTCLLYLHAVNWLHKGINRHNVIFADPHNLLEPCVAGFELARPDTDQDKTQPGRHQVVGPRDDLYCHPLYRGAEFKPTYQKTFDIYSLGLVLLEIAFWKPIESIMRLEDHLSNRNWAEFIRNELIQADSKHMKELRARMGDKYQSAVSVCIIGRMSLGVEEHSDETDVPVAAKLQRAFMERVVDVMGAVRV</sequence>
<dbReference type="PANTHER" id="PTHR37542:SF1">
    <property type="entry name" value="PRION-INHIBITION AND PROPAGATION HELO DOMAIN-CONTAINING PROTEIN"/>
    <property type="match status" value="1"/>
</dbReference>
<dbReference type="OrthoDB" id="1911848at2759"/>
<evidence type="ECO:0000256" key="1">
    <source>
        <dbReference type="SAM" id="MobiDB-lite"/>
    </source>
</evidence>
<keyword evidence="5" id="KW-1185">Reference proteome</keyword>
<dbReference type="GeneID" id="25416579"/>
<dbReference type="AlphaFoldDB" id="A0A074WNR1"/>
<dbReference type="InterPro" id="IPR029498">
    <property type="entry name" value="HeLo_dom"/>
</dbReference>
<dbReference type="Gene3D" id="1.10.510.10">
    <property type="entry name" value="Transferase(Phosphotransferase) domain 1"/>
    <property type="match status" value="1"/>
</dbReference>
<evidence type="ECO:0000259" key="2">
    <source>
        <dbReference type="Pfam" id="PF14479"/>
    </source>
</evidence>
<name>A0A074WNR1_9PEZI</name>
<dbReference type="RefSeq" id="XP_013429300.1">
    <property type="nucleotide sequence ID" value="XM_013573846.1"/>
</dbReference>
<dbReference type="EMBL" id="KL584706">
    <property type="protein sequence ID" value="KEQ74760.1"/>
    <property type="molecule type" value="Genomic_DNA"/>
</dbReference>
<gene>
    <name evidence="4" type="ORF">M436DRAFT_80225</name>
</gene>
<accession>A0A074WNR1</accession>
<dbReference type="InterPro" id="IPR011009">
    <property type="entry name" value="Kinase-like_dom_sf"/>
</dbReference>
<reference evidence="4 5" key="1">
    <citation type="journal article" date="2014" name="BMC Genomics">
        <title>Genome sequencing of four Aureobasidium pullulans varieties: biotechnological potential, stress tolerance, and description of new species.</title>
        <authorList>
            <person name="Gostin Ar C."/>
            <person name="Ohm R.A."/>
            <person name="Kogej T."/>
            <person name="Sonjak S."/>
            <person name="Turk M."/>
            <person name="Zajc J."/>
            <person name="Zalar P."/>
            <person name="Grube M."/>
            <person name="Sun H."/>
            <person name="Han J."/>
            <person name="Sharma A."/>
            <person name="Chiniquy J."/>
            <person name="Ngan C.Y."/>
            <person name="Lipzen A."/>
            <person name="Barry K."/>
            <person name="Grigoriev I.V."/>
            <person name="Gunde-Cimerman N."/>
        </authorList>
    </citation>
    <scope>NUCLEOTIDE SEQUENCE [LARGE SCALE GENOMIC DNA]</scope>
    <source>
        <strain evidence="4 5">CBS 147.97</strain>
    </source>
</reference>
<dbReference type="HOGENOM" id="CLU_017444_1_0_1"/>
<feature type="domain" description="DUF7580" evidence="3">
    <location>
        <begin position="392"/>
        <end position="587"/>
    </location>
</feature>
<dbReference type="InterPro" id="IPR056002">
    <property type="entry name" value="DUF7580"/>
</dbReference>
<feature type="region of interest" description="Disordered" evidence="1">
    <location>
        <begin position="101"/>
        <end position="123"/>
    </location>
</feature>
<dbReference type="Pfam" id="PF24476">
    <property type="entry name" value="DUF7580"/>
    <property type="match status" value="1"/>
</dbReference>
<dbReference type="Proteomes" id="UP000027730">
    <property type="component" value="Unassembled WGS sequence"/>
</dbReference>
<dbReference type="Pfam" id="PF14479">
    <property type="entry name" value="HeLo"/>
    <property type="match status" value="1"/>
</dbReference>
<dbReference type="SUPFAM" id="SSF56112">
    <property type="entry name" value="Protein kinase-like (PK-like)"/>
    <property type="match status" value="1"/>
</dbReference>
<feature type="domain" description="Prion-inhibition and propagation HeLo" evidence="2">
    <location>
        <begin position="1"/>
        <end position="202"/>
    </location>
</feature>
<evidence type="ECO:0000313" key="5">
    <source>
        <dbReference type="Proteomes" id="UP000027730"/>
    </source>
</evidence>
<proteinExistence type="predicted"/>
<dbReference type="PANTHER" id="PTHR37542">
    <property type="entry name" value="HELO DOMAIN-CONTAINING PROTEIN-RELATED"/>
    <property type="match status" value="1"/>
</dbReference>
<evidence type="ECO:0000313" key="4">
    <source>
        <dbReference type="EMBL" id="KEQ74760.1"/>
    </source>
</evidence>
<organism evidence="4 5">
    <name type="scientific">Aureobasidium namibiae CBS 147.97</name>
    <dbReference type="NCBI Taxonomy" id="1043004"/>
    <lineage>
        <taxon>Eukaryota</taxon>
        <taxon>Fungi</taxon>
        <taxon>Dikarya</taxon>
        <taxon>Ascomycota</taxon>
        <taxon>Pezizomycotina</taxon>
        <taxon>Dothideomycetes</taxon>
        <taxon>Dothideomycetidae</taxon>
        <taxon>Dothideales</taxon>
        <taxon>Saccotheciaceae</taxon>
        <taxon>Aureobasidium</taxon>
    </lineage>
</organism>
<protein>
    <submittedName>
        <fullName evidence="4">Uncharacterized protein</fullName>
    </submittedName>
</protein>
<dbReference type="STRING" id="1043004.A0A074WNR1"/>
<evidence type="ECO:0000259" key="3">
    <source>
        <dbReference type="Pfam" id="PF24476"/>
    </source>
</evidence>